<dbReference type="GO" id="GO:0003723">
    <property type="term" value="F:RNA binding"/>
    <property type="evidence" value="ECO:0007669"/>
    <property type="project" value="InterPro"/>
</dbReference>
<dbReference type="Pfam" id="PF01416">
    <property type="entry name" value="PseudoU_synth_1"/>
    <property type="match status" value="1"/>
</dbReference>
<dbReference type="AlphaFoldDB" id="E4YXS0"/>
<dbReference type="SUPFAM" id="SSF55120">
    <property type="entry name" value="Pseudouridine synthase"/>
    <property type="match status" value="1"/>
</dbReference>
<dbReference type="InterPro" id="IPR020097">
    <property type="entry name" value="PsdUridine_synth_TruA_a/b_dom"/>
</dbReference>
<keyword evidence="3 4" id="KW-0413">Isomerase</keyword>
<gene>
    <name evidence="8" type="ORF">GSOID_T00022236001</name>
</gene>
<feature type="domain" description="Pseudouridine synthase I TruA alpha/beta" evidence="7">
    <location>
        <begin position="208"/>
        <end position="315"/>
    </location>
</feature>
<dbReference type="GO" id="GO:0005737">
    <property type="term" value="C:cytoplasm"/>
    <property type="evidence" value="ECO:0007669"/>
    <property type="project" value="TreeGrafter"/>
</dbReference>
<dbReference type="GO" id="GO:0005634">
    <property type="term" value="C:nucleus"/>
    <property type="evidence" value="ECO:0007669"/>
    <property type="project" value="TreeGrafter"/>
</dbReference>
<dbReference type="InterPro" id="IPR020095">
    <property type="entry name" value="PsdUridine_synth_TruA_C"/>
</dbReference>
<dbReference type="GO" id="GO:1990481">
    <property type="term" value="P:mRNA pseudouridine synthesis"/>
    <property type="evidence" value="ECO:0007669"/>
    <property type="project" value="TreeGrafter"/>
</dbReference>
<feature type="coiled-coil region" evidence="5">
    <location>
        <begin position="3"/>
        <end position="30"/>
    </location>
</feature>
<dbReference type="PANTHER" id="PTHR11142:SF5">
    <property type="entry name" value="TRNA PSEUDOURIDINE(38_39) SYNTHASE"/>
    <property type="match status" value="1"/>
</dbReference>
<name>E4YXS0_OIKDI</name>
<dbReference type="EMBL" id="FN655845">
    <property type="protein sequence ID" value="CBY40253.1"/>
    <property type="molecule type" value="Genomic_DNA"/>
</dbReference>
<organism evidence="8">
    <name type="scientific">Oikopleura dioica</name>
    <name type="common">Tunicate</name>
    <dbReference type="NCBI Taxonomy" id="34765"/>
    <lineage>
        <taxon>Eukaryota</taxon>
        <taxon>Metazoa</taxon>
        <taxon>Chordata</taxon>
        <taxon>Tunicata</taxon>
        <taxon>Appendicularia</taxon>
        <taxon>Copelata</taxon>
        <taxon>Oikopleuridae</taxon>
        <taxon>Oikopleura</taxon>
    </lineage>
</organism>
<keyword evidence="5" id="KW-0175">Coiled coil</keyword>
<sequence length="402" mass="45727">MSKEELHAKLEKIKKKNAQLSDQISQMKVKLAQSGLENEEEPLAKKKKKTQKGEKEQNDQIFRKRKIALRFSYDGTKYNGLQRSPVPAGKTTIEDVIFDAMLRTKVVDDIGTADYIAGGRTDKGVHAVNNVISLFVNSRLSEDEINENVTVGERNFVAIINRQLPDDIWITSWAQISSDFSARFNCKSRHYNYIFDSSGLDVELMKEAASYLIGEHDFRNFSQAQLERQNTVRVCFAADIKQVPNMSSMCVFSIKASGFLYHQIRLTMAILALVGNKLEKSTIVKELLDVEKYPRRPSYKYANPDGLVLIDCEYENVEWIDGEDQSRFLASKIENKMYNMKIGLSVHELIKKTLDIGKDTDEPHRKITGIAAKKGCHKPVLDYHPSPNANDLLLKSQNKTKN</sequence>
<reference evidence="8" key="1">
    <citation type="journal article" date="2010" name="Science">
        <title>Plasticity of animal genome architecture unmasked by rapid evolution of a pelagic tunicate.</title>
        <authorList>
            <person name="Denoeud F."/>
            <person name="Henriet S."/>
            <person name="Mungpakdee S."/>
            <person name="Aury J.M."/>
            <person name="Da Silva C."/>
            <person name="Brinkmann H."/>
            <person name="Mikhaleva J."/>
            <person name="Olsen L.C."/>
            <person name="Jubin C."/>
            <person name="Canestro C."/>
            <person name="Bouquet J.M."/>
            <person name="Danks G."/>
            <person name="Poulain J."/>
            <person name="Campsteijn C."/>
            <person name="Adamski M."/>
            <person name="Cross I."/>
            <person name="Yadetie F."/>
            <person name="Muffato M."/>
            <person name="Louis A."/>
            <person name="Butcher S."/>
            <person name="Tsagkogeorga G."/>
            <person name="Konrad A."/>
            <person name="Singh S."/>
            <person name="Jensen M.F."/>
            <person name="Cong E.H."/>
            <person name="Eikeseth-Otteraa H."/>
            <person name="Noel B."/>
            <person name="Anthouard V."/>
            <person name="Porcel B.M."/>
            <person name="Kachouri-Lafond R."/>
            <person name="Nishino A."/>
            <person name="Ugolini M."/>
            <person name="Chourrout P."/>
            <person name="Nishida H."/>
            <person name="Aasland R."/>
            <person name="Huzurbazar S."/>
            <person name="Westhof E."/>
            <person name="Delsuc F."/>
            <person name="Lehrach H."/>
            <person name="Reinhardt R."/>
            <person name="Weissenbach J."/>
            <person name="Roy S.W."/>
            <person name="Artiguenave F."/>
            <person name="Postlethwait J.H."/>
            <person name="Manak J.R."/>
            <person name="Thompson E.M."/>
            <person name="Jaillon O."/>
            <person name="Du Pasquier L."/>
            <person name="Boudinot P."/>
            <person name="Liberles D.A."/>
            <person name="Volff J.N."/>
            <person name="Philippe H."/>
            <person name="Lenhard B."/>
            <person name="Roest Crollius H."/>
            <person name="Wincker P."/>
            <person name="Chourrout D."/>
        </authorList>
    </citation>
    <scope>NUCLEOTIDE SEQUENCE [LARGE SCALE GENOMIC DNA]</scope>
</reference>
<keyword evidence="2 4" id="KW-0819">tRNA processing</keyword>
<accession>E4YXS0</accession>
<evidence type="ECO:0000256" key="2">
    <source>
        <dbReference type="ARBA" id="ARBA00022694"/>
    </source>
</evidence>
<dbReference type="InterPro" id="IPR020103">
    <property type="entry name" value="PsdUridine_synth_cat_dom_sf"/>
</dbReference>
<dbReference type="HAMAP" id="MF_00171">
    <property type="entry name" value="TruA"/>
    <property type="match status" value="1"/>
</dbReference>
<dbReference type="InterPro" id="IPR001406">
    <property type="entry name" value="PsdUridine_synth_TruA"/>
</dbReference>
<evidence type="ECO:0000256" key="4">
    <source>
        <dbReference type="RuleBase" id="RU003792"/>
    </source>
</evidence>
<feature type="region of interest" description="Disordered" evidence="6">
    <location>
        <begin position="31"/>
        <end position="59"/>
    </location>
</feature>
<evidence type="ECO:0000259" key="7">
    <source>
        <dbReference type="Pfam" id="PF01416"/>
    </source>
</evidence>
<evidence type="ECO:0000256" key="6">
    <source>
        <dbReference type="SAM" id="MobiDB-lite"/>
    </source>
</evidence>
<dbReference type="PANTHER" id="PTHR11142">
    <property type="entry name" value="PSEUDOURIDYLATE SYNTHASE"/>
    <property type="match status" value="1"/>
</dbReference>
<dbReference type="GO" id="GO:0031119">
    <property type="term" value="P:tRNA pseudouridine synthesis"/>
    <property type="evidence" value="ECO:0007669"/>
    <property type="project" value="TreeGrafter"/>
</dbReference>
<proteinExistence type="inferred from homology"/>
<evidence type="ECO:0000313" key="8">
    <source>
        <dbReference type="EMBL" id="CBY40253.1"/>
    </source>
</evidence>
<evidence type="ECO:0000256" key="1">
    <source>
        <dbReference type="ARBA" id="ARBA00009375"/>
    </source>
</evidence>
<dbReference type="InterPro" id="IPR020094">
    <property type="entry name" value="TruA/RsuA/RluB/E/F_N"/>
</dbReference>
<dbReference type="Proteomes" id="UP000011014">
    <property type="component" value="Unassembled WGS sequence"/>
</dbReference>
<dbReference type="EC" id="5.4.99.12" evidence="4"/>
<dbReference type="GO" id="GO:0160147">
    <property type="term" value="F:tRNA pseudouridine(38-40) synthase activity"/>
    <property type="evidence" value="ECO:0007669"/>
    <property type="project" value="UniProtKB-EC"/>
</dbReference>
<dbReference type="NCBIfam" id="TIGR00071">
    <property type="entry name" value="hisT_truA"/>
    <property type="match status" value="1"/>
</dbReference>
<evidence type="ECO:0000256" key="3">
    <source>
        <dbReference type="ARBA" id="ARBA00023235"/>
    </source>
</evidence>
<dbReference type="Gene3D" id="3.30.70.580">
    <property type="entry name" value="Pseudouridine synthase I, catalytic domain, N-terminal subdomain"/>
    <property type="match status" value="1"/>
</dbReference>
<dbReference type="Gene3D" id="3.30.70.660">
    <property type="entry name" value="Pseudouridine synthase I, catalytic domain, C-terminal subdomain"/>
    <property type="match status" value="1"/>
</dbReference>
<comment type="catalytic activity">
    <reaction evidence="4">
        <text>uridine(38/39/40) in tRNA = pseudouridine(38/39/40) in tRNA</text>
        <dbReference type="Rhea" id="RHEA:22376"/>
        <dbReference type="Rhea" id="RHEA-COMP:10085"/>
        <dbReference type="Rhea" id="RHEA-COMP:10087"/>
        <dbReference type="ChEBI" id="CHEBI:65314"/>
        <dbReference type="ChEBI" id="CHEBI:65315"/>
        <dbReference type="EC" id="5.4.99.12"/>
    </reaction>
</comment>
<comment type="similarity">
    <text evidence="1 4">Belongs to the tRNA pseudouridine synthase TruA family.</text>
</comment>
<protein>
    <recommendedName>
        <fullName evidence="4">tRNA pseudouridine synthase</fullName>
        <ecNumber evidence="4">5.4.99.12</ecNumber>
    </recommendedName>
</protein>
<evidence type="ECO:0000256" key="5">
    <source>
        <dbReference type="SAM" id="Coils"/>
    </source>
</evidence>